<dbReference type="InterPro" id="IPR007016">
    <property type="entry name" value="O-antigen_ligase-rel_domated"/>
</dbReference>
<reference evidence="7 8" key="1">
    <citation type="journal article" date="2019" name="ISME J.">
        <title>Genome analyses of uncultured TG2/ZB3 bacteria in 'Margulisbacteria' specifically attached to ectosymbiotic spirochetes of protists in the termite gut.</title>
        <authorList>
            <person name="Utami Y.D."/>
            <person name="Kuwahara H."/>
            <person name="Igai K."/>
            <person name="Murakami T."/>
            <person name="Sugaya K."/>
            <person name="Morikawa T."/>
            <person name="Nagura Y."/>
            <person name="Yuki M."/>
            <person name="Deevong P."/>
            <person name="Inoue T."/>
            <person name="Kihara K."/>
            <person name="Lo N."/>
            <person name="Yamada A."/>
            <person name="Ohkuma M."/>
            <person name="Hongoh Y."/>
        </authorList>
    </citation>
    <scope>NUCLEOTIDE SEQUENCE [LARGE SCALE GENOMIC DNA]</scope>
    <source>
        <strain evidence="7">NkOx7-01</strain>
    </source>
</reference>
<feature type="transmembrane region" description="Helical" evidence="5">
    <location>
        <begin position="35"/>
        <end position="57"/>
    </location>
</feature>
<evidence type="ECO:0000256" key="3">
    <source>
        <dbReference type="ARBA" id="ARBA00022989"/>
    </source>
</evidence>
<dbReference type="EMBL" id="BGZN01000029">
    <property type="protein sequence ID" value="GBR74096.1"/>
    <property type="molecule type" value="Genomic_DNA"/>
</dbReference>
<feature type="domain" description="O-antigen ligase-related" evidence="6">
    <location>
        <begin position="374"/>
        <end position="555"/>
    </location>
</feature>
<feature type="transmembrane region" description="Helical" evidence="5">
    <location>
        <begin position="152"/>
        <end position="172"/>
    </location>
</feature>
<evidence type="ECO:0000313" key="7">
    <source>
        <dbReference type="EMBL" id="GBR74096.1"/>
    </source>
</evidence>
<proteinExistence type="predicted"/>
<organism evidence="7 8">
    <name type="scientific">Termititenax aidoneus</name>
    <dbReference type="NCBI Taxonomy" id="2218524"/>
    <lineage>
        <taxon>Bacteria</taxon>
        <taxon>Bacillati</taxon>
        <taxon>Candidatus Margulisiibacteriota</taxon>
        <taxon>Candidatus Termititenacia</taxon>
        <taxon>Candidatus Termititenacales</taxon>
        <taxon>Candidatus Termititenacaceae</taxon>
        <taxon>Candidatus Termititenax</taxon>
    </lineage>
</organism>
<feature type="transmembrane region" description="Helical" evidence="5">
    <location>
        <begin position="401"/>
        <end position="424"/>
    </location>
</feature>
<protein>
    <submittedName>
        <fullName evidence="7">O-Antigen ligase</fullName>
    </submittedName>
</protein>
<dbReference type="PANTHER" id="PTHR37422:SF13">
    <property type="entry name" value="LIPOPOLYSACCHARIDE BIOSYNTHESIS PROTEIN PA4999-RELATED"/>
    <property type="match status" value="1"/>
</dbReference>
<evidence type="ECO:0000256" key="4">
    <source>
        <dbReference type="ARBA" id="ARBA00023136"/>
    </source>
</evidence>
<dbReference type="GO" id="GO:0016020">
    <property type="term" value="C:membrane"/>
    <property type="evidence" value="ECO:0007669"/>
    <property type="project" value="UniProtKB-SubCell"/>
</dbReference>
<sequence>MGLYILQIVILIILFIDVLYWFFSGLKSPWQKLIGLPFLNIAVGTPIIFTSLTRSVFEVSKLLNVRIALIWIVAVILLKAILRKEKLQFAKTPLNWPILAFIAVNIFSVIFSSNQYIALLGAYDRWEGMITEINYMLLIFFYINYVRDRKTLFWLIGALVFGAIASSIYGIFQALQIDFMHWSVDPTARVFACINNPVHFAPYVVMHIPLIIGITFYFIRKYKLSLAGLNERLQIAGFSAQKFLVSLGLLLAALTAIFTIHLTGNFFSFGRATWIGFSLAITLCLALLLSRDQKEIWQDVPFIGYGCFLFNAAYVFKIWSMHALLKYFLWLALAIYIAYIFYAIFAKKNWLKLLMYCMVVLYGGFMQFTSVDLNAIYVSIAALIFLGLWVCKTFPNTLEKVFLIVLLTMLVAVVSLPSASNLYYGQVIKNTLAKQGIRDLNDPNSFAMVADEVNKMVSEKKISGQSANIFLKSTSYAEAFNKGTARTSMWKTGFYMWRDAPLLGQGPGMIKEMYPKFRRADYGRLEGGQQFTPDKLHNDYVNMLATRGAAGFIVYYGWLLLTGFFIILRKLWREGFTAGNFVLLGFFSGLFVYLGQVLFNFGVVATRVIFYEFFCLAVCIALYDPFASAAAGEETECAR</sequence>
<feature type="transmembrane region" description="Helical" evidence="5">
    <location>
        <begin position="240"/>
        <end position="260"/>
    </location>
</feature>
<keyword evidence="2 5" id="KW-0812">Transmembrane</keyword>
<dbReference type="GO" id="GO:0016874">
    <property type="term" value="F:ligase activity"/>
    <property type="evidence" value="ECO:0007669"/>
    <property type="project" value="UniProtKB-KW"/>
</dbReference>
<dbReference type="Pfam" id="PF04932">
    <property type="entry name" value="Wzy_C"/>
    <property type="match status" value="1"/>
</dbReference>
<evidence type="ECO:0000259" key="6">
    <source>
        <dbReference type="Pfam" id="PF04932"/>
    </source>
</evidence>
<feature type="transmembrane region" description="Helical" evidence="5">
    <location>
        <begin position="129"/>
        <end position="145"/>
    </location>
</feature>
<feature type="transmembrane region" description="Helical" evidence="5">
    <location>
        <begin position="353"/>
        <end position="369"/>
    </location>
</feature>
<feature type="transmembrane region" description="Helical" evidence="5">
    <location>
        <begin position="302"/>
        <end position="321"/>
    </location>
</feature>
<feature type="transmembrane region" description="Helical" evidence="5">
    <location>
        <begin position="575"/>
        <end position="595"/>
    </location>
</feature>
<evidence type="ECO:0000313" key="8">
    <source>
        <dbReference type="Proteomes" id="UP000269352"/>
    </source>
</evidence>
<feature type="transmembrane region" description="Helical" evidence="5">
    <location>
        <begin position="94"/>
        <end position="117"/>
    </location>
</feature>
<feature type="transmembrane region" description="Helical" evidence="5">
    <location>
        <begin position="272"/>
        <end position="290"/>
    </location>
</feature>
<keyword evidence="8" id="KW-1185">Reference proteome</keyword>
<feature type="transmembrane region" description="Helical" evidence="5">
    <location>
        <begin position="601"/>
        <end position="623"/>
    </location>
</feature>
<comment type="caution">
    <text evidence="7">The sequence shown here is derived from an EMBL/GenBank/DDBJ whole genome shotgun (WGS) entry which is preliminary data.</text>
</comment>
<evidence type="ECO:0000256" key="5">
    <source>
        <dbReference type="SAM" id="Phobius"/>
    </source>
</evidence>
<evidence type="ECO:0000256" key="2">
    <source>
        <dbReference type="ARBA" id="ARBA00022692"/>
    </source>
</evidence>
<feature type="transmembrane region" description="Helical" evidence="5">
    <location>
        <begin position="549"/>
        <end position="568"/>
    </location>
</feature>
<dbReference type="InterPro" id="IPR051533">
    <property type="entry name" value="WaaL-like"/>
</dbReference>
<dbReference type="Proteomes" id="UP000269352">
    <property type="component" value="Unassembled WGS sequence"/>
</dbReference>
<name>A0A388TBG6_TERA1</name>
<feature type="transmembrane region" description="Helical" evidence="5">
    <location>
        <begin position="6"/>
        <end position="23"/>
    </location>
</feature>
<feature type="transmembrane region" description="Helical" evidence="5">
    <location>
        <begin position="63"/>
        <end position="82"/>
    </location>
</feature>
<evidence type="ECO:0000256" key="1">
    <source>
        <dbReference type="ARBA" id="ARBA00004141"/>
    </source>
</evidence>
<keyword evidence="7" id="KW-0436">Ligase</keyword>
<keyword evidence="3 5" id="KW-1133">Transmembrane helix</keyword>
<comment type="subcellular location">
    <subcellularLocation>
        <location evidence="1">Membrane</location>
        <topology evidence="1">Multi-pass membrane protein</topology>
    </subcellularLocation>
</comment>
<feature type="transmembrane region" description="Helical" evidence="5">
    <location>
        <begin position="375"/>
        <end position="394"/>
    </location>
</feature>
<feature type="transmembrane region" description="Helical" evidence="5">
    <location>
        <begin position="327"/>
        <end position="346"/>
    </location>
</feature>
<accession>A0A388TBG6</accession>
<dbReference type="AlphaFoldDB" id="A0A388TBG6"/>
<keyword evidence="4 5" id="KW-0472">Membrane</keyword>
<gene>
    <name evidence="7" type="ORF">NO1_1329</name>
</gene>
<dbReference type="PANTHER" id="PTHR37422">
    <property type="entry name" value="TEICHURONIC ACID BIOSYNTHESIS PROTEIN TUAE"/>
    <property type="match status" value="1"/>
</dbReference>
<feature type="transmembrane region" description="Helical" evidence="5">
    <location>
        <begin position="200"/>
        <end position="219"/>
    </location>
</feature>